<reference evidence="11 12" key="1">
    <citation type="journal article" date="2014" name="Genome Biol. Evol.">
        <title>The genome of the myxosporean Thelohanellus kitauei shows adaptations to nutrient acquisition within its fish host.</title>
        <authorList>
            <person name="Yang Y."/>
            <person name="Xiong J."/>
            <person name="Zhou Z."/>
            <person name="Huo F."/>
            <person name="Miao W."/>
            <person name="Ran C."/>
            <person name="Liu Y."/>
            <person name="Zhang J."/>
            <person name="Feng J."/>
            <person name="Wang M."/>
            <person name="Wang M."/>
            <person name="Wang L."/>
            <person name="Yao B."/>
        </authorList>
    </citation>
    <scope>NUCLEOTIDE SEQUENCE [LARGE SCALE GENOMIC DNA]</scope>
    <source>
        <strain evidence="11">Wuqing</strain>
    </source>
</reference>
<dbReference type="GO" id="GO:0006412">
    <property type="term" value="P:translation"/>
    <property type="evidence" value="ECO:0007669"/>
    <property type="project" value="InterPro"/>
</dbReference>
<dbReference type="InterPro" id="IPR038587">
    <property type="entry name" value="Ribosomal_eL40_sf"/>
</dbReference>
<comment type="function">
    <text evidence="1">Component of the 60S subunit of the ribosome.</text>
</comment>
<dbReference type="Gene3D" id="4.10.1060.50">
    <property type="match status" value="1"/>
</dbReference>
<dbReference type="InterPro" id="IPR029071">
    <property type="entry name" value="Ubiquitin-like_domsf"/>
</dbReference>
<dbReference type="OMA" id="CGRCSQL"/>
<dbReference type="OrthoDB" id="428577at2759"/>
<dbReference type="PROSITE" id="PS50053">
    <property type="entry name" value="UBIQUITIN_2"/>
    <property type="match status" value="1"/>
</dbReference>
<gene>
    <name evidence="11" type="ORF">RF11_02966</name>
</gene>
<protein>
    <recommendedName>
        <fullName evidence="9">Ubiquitin-ribosomal protein eL40 fusion protein</fullName>
    </recommendedName>
</protein>
<dbReference type="Pfam" id="PF00240">
    <property type="entry name" value="ubiquitin"/>
    <property type="match status" value="1"/>
</dbReference>
<proteinExistence type="inferred from homology"/>
<comment type="similarity">
    <text evidence="3">In the N-terminal section; belongs to the ubiquitin family.</text>
</comment>
<dbReference type="SMART" id="SM00213">
    <property type="entry name" value="UBQ"/>
    <property type="match status" value="1"/>
</dbReference>
<dbReference type="SUPFAM" id="SSF57829">
    <property type="entry name" value="Zn-binding ribosomal proteins"/>
    <property type="match status" value="1"/>
</dbReference>
<dbReference type="FunFam" id="4.10.1060.50:FF:000001">
    <property type="entry name" value="ubiquitin-60S ribosomal protein L40"/>
    <property type="match status" value="1"/>
</dbReference>
<dbReference type="Pfam" id="PF01020">
    <property type="entry name" value="Ribosomal_L40e"/>
    <property type="match status" value="1"/>
</dbReference>
<dbReference type="Proteomes" id="UP000031668">
    <property type="component" value="Unassembled WGS sequence"/>
</dbReference>
<evidence type="ECO:0000256" key="6">
    <source>
        <dbReference type="ARBA" id="ARBA00022980"/>
    </source>
</evidence>
<dbReference type="GO" id="GO:1990904">
    <property type="term" value="C:ribonucleoprotein complex"/>
    <property type="evidence" value="ECO:0007669"/>
    <property type="project" value="UniProtKB-KW"/>
</dbReference>
<evidence type="ECO:0000256" key="3">
    <source>
        <dbReference type="ARBA" id="ARBA00008373"/>
    </source>
</evidence>
<evidence type="ECO:0000256" key="5">
    <source>
        <dbReference type="ARBA" id="ARBA00022499"/>
    </source>
</evidence>
<dbReference type="GO" id="GO:0005737">
    <property type="term" value="C:cytoplasm"/>
    <property type="evidence" value="ECO:0007669"/>
    <property type="project" value="UniProtKB-SubCell"/>
</dbReference>
<dbReference type="SUPFAM" id="SSF54236">
    <property type="entry name" value="Ubiquitin-like"/>
    <property type="match status" value="1"/>
</dbReference>
<evidence type="ECO:0000313" key="12">
    <source>
        <dbReference type="Proteomes" id="UP000031668"/>
    </source>
</evidence>
<accession>A0A0C2J0W2</accession>
<name>A0A0C2J0W2_THEKT</name>
<keyword evidence="12" id="KW-1185">Reference proteome</keyword>
<keyword evidence="5" id="KW-1017">Isopeptide bond</keyword>
<evidence type="ECO:0000259" key="10">
    <source>
        <dbReference type="PROSITE" id="PS50053"/>
    </source>
</evidence>
<dbReference type="SMART" id="SM01377">
    <property type="entry name" value="Ribosomal_L40e"/>
    <property type="match status" value="1"/>
</dbReference>
<dbReference type="InterPro" id="IPR000626">
    <property type="entry name" value="Ubiquitin-like_dom"/>
</dbReference>
<evidence type="ECO:0000256" key="9">
    <source>
        <dbReference type="ARBA" id="ARBA00035298"/>
    </source>
</evidence>
<comment type="caution">
    <text evidence="11">The sequence shown here is derived from an EMBL/GenBank/DDBJ whole genome shotgun (WGS) entry which is preliminary data.</text>
</comment>
<dbReference type="EMBL" id="JWZT01001764">
    <property type="protein sequence ID" value="KII71449.1"/>
    <property type="molecule type" value="Genomic_DNA"/>
</dbReference>
<feature type="domain" description="Ubiquitin-like" evidence="10">
    <location>
        <begin position="1"/>
        <end position="76"/>
    </location>
</feature>
<dbReference type="AlphaFoldDB" id="A0A0C2J0W2"/>
<keyword evidence="7" id="KW-0687">Ribonucleoprotein</keyword>
<dbReference type="GO" id="GO:0003735">
    <property type="term" value="F:structural constituent of ribosome"/>
    <property type="evidence" value="ECO:0007669"/>
    <property type="project" value="InterPro"/>
</dbReference>
<dbReference type="InterPro" id="IPR011332">
    <property type="entry name" value="Ribosomal_zn-bd"/>
</dbReference>
<evidence type="ECO:0000256" key="8">
    <source>
        <dbReference type="ARBA" id="ARBA00035124"/>
    </source>
</evidence>
<evidence type="ECO:0000256" key="2">
    <source>
        <dbReference type="ARBA" id="ARBA00004496"/>
    </source>
</evidence>
<evidence type="ECO:0000256" key="1">
    <source>
        <dbReference type="ARBA" id="ARBA00002241"/>
    </source>
</evidence>
<sequence>MQLLIRGLDGRTKVQTVDCNSTFDTVLDSYCSSQGLPSESLRLIHGGKFLIMDRSLKSYGIDDTATIQLTSVLNGGIIEPSMRVLATDVNCNKKVCRKCYARLPARAENCRKRKCGHCADIRPKKMPK</sequence>
<keyword evidence="4" id="KW-0963">Cytoplasm</keyword>
<evidence type="ECO:0000256" key="4">
    <source>
        <dbReference type="ARBA" id="ARBA00022490"/>
    </source>
</evidence>
<evidence type="ECO:0000256" key="7">
    <source>
        <dbReference type="ARBA" id="ARBA00023274"/>
    </source>
</evidence>
<comment type="subunit">
    <text evidence="8">Part of the 60S ribosomal subunit.</text>
</comment>
<dbReference type="InterPro" id="IPR001975">
    <property type="entry name" value="Ribosomal_eL40_dom"/>
</dbReference>
<comment type="subcellular location">
    <subcellularLocation>
        <location evidence="2">Cytoplasm</location>
    </subcellularLocation>
</comment>
<evidence type="ECO:0000313" key="11">
    <source>
        <dbReference type="EMBL" id="KII71449.1"/>
    </source>
</evidence>
<dbReference type="Gene3D" id="3.10.20.90">
    <property type="entry name" value="Phosphatidylinositol 3-kinase Catalytic Subunit, Chain A, domain 1"/>
    <property type="match status" value="1"/>
</dbReference>
<dbReference type="CDD" id="cd17039">
    <property type="entry name" value="Ubl_ubiquitin_like"/>
    <property type="match status" value="1"/>
</dbReference>
<organism evidence="11 12">
    <name type="scientific">Thelohanellus kitauei</name>
    <name type="common">Myxosporean</name>
    <dbReference type="NCBI Taxonomy" id="669202"/>
    <lineage>
        <taxon>Eukaryota</taxon>
        <taxon>Metazoa</taxon>
        <taxon>Cnidaria</taxon>
        <taxon>Myxozoa</taxon>
        <taxon>Myxosporea</taxon>
        <taxon>Bivalvulida</taxon>
        <taxon>Platysporina</taxon>
        <taxon>Myxobolidae</taxon>
        <taxon>Thelohanellus</taxon>
    </lineage>
</organism>
<dbReference type="GO" id="GO:0005840">
    <property type="term" value="C:ribosome"/>
    <property type="evidence" value="ECO:0007669"/>
    <property type="project" value="UniProtKB-KW"/>
</dbReference>
<keyword evidence="6 11" id="KW-0689">Ribosomal protein</keyword>